<dbReference type="PANTHER" id="PTHR37844">
    <property type="entry name" value="SER/THR PROTEIN PHOSPHATASE SUPERFAMILY (AFU_ORTHOLOGUE AFUA_1G14840)"/>
    <property type="match status" value="1"/>
</dbReference>
<accession>A0A172Q099</accession>
<dbReference type="InterPro" id="IPR004843">
    <property type="entry name" value="Calcineurin-like_PHP"/>
</dbReference>
<dbReference type="InterPro" id="IPR029052">
    <property type="entry name" value="Metallo-depent_PP-like"/>
</dbReference>
<reference evidence="3" key="1">
    <citation type="submission" date="2016-03" db="EMBL/GenBank/DDBJ databases">
        <title>Characterization of Acinetobacter baumannii phage vB_AbaM_ME3.</title>
        <authorList>
            <person name="Buttimer C.T.H."/>
            <person name="Elbreki M."/>
            <person name="Coffey A."/>
        </authorList>
    </citation>
    <scope>NUCLEOTIDE SEQUENCE [LARGE SCALE GENOMIC DNA]</scope>
</reference>
<name>A0A172Q099_9CAUD</name>
<dbReference type="EMBL" id="KU935715">
    <property type="protein sequence ID" value="AND75288.1"/>
    <property type="molecule type" value="Genomic_DNA"/>
</dbReference>
<evidence type="ECO:0000259" key="1">
    <source>
        <dbReference type="Pfam" id="PF00149"/>
    </source>
</evidence>
<sequence length="248" mass="29111">MKIQFMSDTHDCMYYHINPEADLIIHGGDASDGMEELIVFVNLCKSLDKEVLIIPGNHDLWYQDISLVYKRLDDHGINYLKEDKPFIYKGVTFVGGTLFTNFRSNVLEDWEVDVVKDSFRRFPDFRFIANEGKTITPEDYITLFNKQYNYINQYRHQDNVVVVTHFPPSPLCSHPAYLKDPKHSGYFTNDLNLDGFNYWFWSHTHYNTHITVDNCQLISNAYGYHRELIGDEAYKPNLLIEVYPNADK</sequence>
<protein>
    <submittedName>
        <fullName evidence="2">Metallophosphoesterase</fullName>
    </submittedName>
</protein>
<dbReference type="SUPFAM" id="SSF56300">
    <property type="entry name" value="Metallo-dependent phosphatases"/>
    <property type="match status" value="1"/>
</dbReference>
<dbReference type="PANTHER" id="PTHR37844:SF2">
    <property type="entry name" value="SER_THR PROTEIN PHOSPHATASE SUPERFAMILY (AFU_ORTHOLOGUE AFUA_1G14840)"/>
    <property type="match status" value="1"/>
</dbReference>
<feature type="domain" description="Calcineurin-like phosphoesterase" evidence="1">
    <location>
        <begin position="5"/>
        <end position="206"/>
    </location>
</feature>
<dbReference type="OrthoDB" id="9817at10239"/>
<organism evidence="2 3">
    <name type="scientific">Acinetobacter phage vB_AbaM_ME3</name>
    <dbReference type="NCBI Taxonomy" id="1837876"/>
    <lineage>
        <taxon>Viruses</taxon>
        <taxon>Duplodnaviria</taxon>
        <taxon>Heunggongvirae</taxon>
        <taxon>Uroviricota</taxon>
        <taxon>Caudoviricetes</taxon>
        <taxon>Metrivirus</taxon>
        <taxon>Metrivirus ME3</taxon>
    </lineage>
</organism>
<dbReference type="Pfam" id="PF00149">
    <property type="entry name" value="Metallophos"/>
    <property type="match status" value="1"/>
</dbReference>
<proteinExistence type="predicted"/>
<dbReference type="Proteomes" id="UP000225947">
    <property type="component" value="Segment"/>
</dbReference>
<keyword evidence="3" id="KW-1185">Reference proteome</keyword>
<dbReference type="GO" id="GO:0016787">
    <property type="term" value="F:hydrolase activity"/>
    <property type="evidence" value="ECO:0007669"/>
    <property type="project" value="InterPro"/>
</dbReference>
<dbReference type="Gene3D" id="3.60.21.10">
    <property type="match status" value="1"/>
</dbReference>
<evidence type="ECO:0000313" key="3">
    <source>
        <dbReference type="Proteomes" id="UP000225947"/>
    </source>
</evidence>
<gene>
    <name evidence="2" type="ORF">ME3_127</name>
</gene>
<evidence type="ECO:0000313" key="2">
    <source>
        <dbReference type="EMBL" id="AND75288.1"/>
    </source>
</evidence>